<dbReference type="SUPFAM" id="SSF46689">
    <property type="entry name" value="Homeodomain-like"/>
    <property type="match status" value="1"/>
</dbReference>
<dbReference type="InterPro" id="IPR001647">
    <property type="entry name" value="HTH_TetR"/>
</dbReference>
<dbReference type="SUPFAM" id="SSF48498">
    <property type="entry name" value="Tetracyclin repressor-like, C-terminal domain"/>
    <property type="match status" value="1"/>
</dbReference>
<evidence type="ECO:0000256" key="1">
    <source>
        <dbReference type="ARBA" id="ARBA00023125"/>
    </source>
</evidence>
<dbReference type="Pfam" id="PF14246">
    <property type="entry name" value="TetR_C_7"/>
    <property type="match status" value="1"/>
</dbReference>
<evidence type="ECO:0000313" key="4">
    <source>
        <dbReference type="EMBL" id="MBK1715443.1"/>
    </source>
</evidence>
<organism evidence="4 5">
    <name type="scientific">Rubrivivax gelatinosus</name>
    <name type="common">Rhodocyclus gelatinosus</name>
    <name type="synonym">Rhodopseudomonas gelatinosa</name>
    <dbReference type="NCBI Taxonomy" id="28068"/>
    <lineage>
        <taxon>Bacteria</taxon>
        <taxon>Pseudomonadati</taxon>
        <taxon>Pseudomonadota</taxon>
        <taxon>Betaproteobacteria</taxon>
        <taxon>Burkholderiales</taxon>
        <taxon>Sphaerotilaceae</taxon>
        <taxon>Rubrivivax</taxon>
    </lineage>
</organism>
<dbReference type="InterPro" id="IPR050109">
    <property type="entry name" value="HTH-type_TetR-like_transc_reg"/>
</dbReference>
<feature type="domain" description="HTH tetR-type" evidence="3">
    <location>
        <begin position="6"/>
        <end position="66"/>
    </location>
</feature>
<dbReference type="Proteomes" id="UP001041814">
    <property type="component" value="Unassembled WGS sequence"/>
</dbReference>
<accession>A0ABS1E0Z1</accession>
<dbReference type="InterPro" id="IPR036271">
    <property type="entry name" value="Tet_transcr_reg_TetR-rel_C_sf"/>
</dbReference>
<comment type="caution">
    <text evidence="4">The sequence shown here is derived from an EMBL/GenBank/DDBJ whole genome shotgun (WGS) entry which is preliminary data.</text>
</comment>
<dbReference type="PANTHER" id="PTHR30055">
    <property type="entry name" value="HTH-TYPE TRANSCRIPTIONAL REGULATOR RUTR"/>
    <property type="match status" value="1"/>
</dbReference>
<dbReference type="Gene3D" id="1.10.10.60">
    <property type="entry name" value="Homeodomain-like"/>
    <property type="match status" value="1"/>
</dbReference>
<proteinExistence type="predicted"/>
<dbReference type="PANTHER" id="PTHR30055:SF119">
    <property type="entry name" value="NALC"/>
    <property type="match status" value="1"/>
</dbReference>
<sequence length="201" mass="22035">MKVRTPARREAILEAARKVFLEIGYERASMSEIARRVGGSKATLYSYFPCKATLFVAAAHAEGRRVMEASTRELEHSAAEDLHAALLSLGTDLVGFLSSANTVAAHRMILAEAGRSDIGHAFYEQGPLIGITRLADTLHAAMRRGELREADPLVAAHHLHSLLSAELQPMWYEQTVPALPPDRCKAIAQNAVDVFMRGYRA</sequence>
<evidence type="ECO:0000313" key="5">
    <source>
        <dbReference type="Proteomes" id="UP001041814"/>
    </source>
</evidence>
<dbReference type="PRINTS" id="PR00455">
    <property type="entry name" value="HTHTETR"/>
</dbReference>
<keyword evidence="5" id="KW-1185">Reference proteome</keyword>
<feature type="DNA-binding region" description="H-T-H motif" evidence="2">
    <location>
        <begin position="29"/>
        <end position="48"/>
    </location>
</feature>
<dbReference type="PROSITE" id="PS50977">
    <property type="entry name" value="HTH_TETR_2"/>
    <property type="match status" value="1"/>
</dbReference>
<dbReference type="InterPro" id="IPR039536">
    <property type="entry name" value="TetR_C_Proteobacteria"/>
</dbReference>
<protein>
    <recommendedName>
        <fullName evidence="3">HTH tetR-type domain-containing protein</fullName>
    </recommendedName>
</protein>
<keyword evidence="1 2" id="KW-0238">DNA-binding</keyword>
<reference evidence="4" key="2">
    <citation type="journal article" date="2020" name="Microorganisms">
        <title>Osmotic Adaptation and Compatible Solute Biosynthesis of Phototrophic Bacteria as Revealed from Genome Analyses.</title>
        <authorList>
            <person name="Imhoff J.F."/>
            <person name="Rahn T."/>
            <person name="Kunzel S."/>
            <person name="Keller A."/>
            <person name="Neulinger S.C."/>
        </authorList>
    </citation>
    <scope>NUCLEOTIDE SEQUENCE</scope>
    <source>
        <strain evidence="4">IM 151</strain>
    </source>
</reference>
<gene>
    <name evidence="4" type="ORF">CKO43_22070</name>
</gene>
<reference evidence="4" key="1">
    <citation type="submission" date="2017-08" db="EMBL/GenBank/DDBJ databases">
        <authorList>
            <person name="Imhoff J.F."/>
            <person name="Rahn T."/>
            <person name="Kuenzel S."/>
            <person name="Neulinger S.C."/>
        </authorList>
    </citation>
    <scope>NUCLEOTIDE SEQUENCE</scope>
    <source>
        <strain evidence="4">IM 151</strain>
    </source>
</reference>
<name>A0ABS1E0Z1_RUBGE</name>
<dbReference type="RefSeq" id="WP_200380020.1">
    <property type="nucleotide sequence ID" value="NZ_NRRU01000121.1"/>
</dbReference>
<dbReference type="InterPro" id="IPR009057">
    <property type="entry name" value="Homeodomain-like_sf"/>
</dbReference>
<dbReference type="EMBL" id="NRRU01000121">
    <property type="protein sequence ID" value="MBK1715443.1"/>
    <property type="molecule type" value="Genomic_DNA"/>
</dbReference>
<dbReference type="Gene3D" id="1.10.357.10">
    <property type="entry name" value="Tetracycline Repressor, domain 2"/>
    <property type="match status" value="1"/>
</dbReference>
<evidence type="ECO:0000259" key="3">
    <source>
        <dbReference type="PROSITE" id="PS50977"/>
    </source>
</evidence>
<dbReference type="Pfam" id="PF00440">
    <property type="entry name" value="TetR_N"/>
    <property type="match status" value="1"/>
</dbReference>
<evidence type="ECO:0000256" key="2">
    <source>
        <dbReference type="PROSITE-ProRule" id="PRU00335"/>
    </source>
</evidence>